<dbReference type="Proteomes" id="UP000192132">
    <property type="component" value="Unassembled WGS sequence"/>
</dbReference>
<evidence type="ECO:0008006" key="4">
    <source>
        <dbReference type="Google" id="ProtNLM"/>
    </source>
</evidence>
<dbReference type="EMBL" id="MLCN01000023">
    <property type="protein sequence ID" value="ONG39570.1"/>
    <property type="molecule type" value="Genomic_DNA"/>
</dbReference>
<dbReference type="RefSeq" id="WP_076878361.1">
    <property type="nucleotide sequence ID" value="NZ_MLCN01000023.1"/>
</dbReference>
<proteinExistence type="predicted"/>
<organism evidence="2 3">
    <name type="scientific">Alkanindiges hydrocarboniclasticus</name>
    <dbReference type="NCBI Taxonomy" id="1907941"/>
    <lineage>
        <taxon>Bacteria</taxon>
        <taxon>Pseudomonadati</taxon>
        <taxon>Pseudomonadota</taxon>
        <taxon>Gammaproteobacteria</taxon>
        <taxon>Moraxellales</taxon>
        <taxon>Moraxellaceae</taxon>
        <taxon>Alkanindiges</taxon>
    </lineage>
</organism>
<feature type="chain" id="PRO_5012390823" description="Outer membrane protein beta-barrel domain-containing protein" evidence="1">
    <location>
        <begin position="23"/>
        <end position="175"/>
    </location>
</feature>
<comment type="caution">
    <text evidence="2">The sequence shown here is derived from an EMBL/GenBank/DDBJ whole genome shotgun (WGS) entry which is preliminary data.</text>
</comment>
<gene>
    <name evidence="2" type="ORF">BKE30_09475</name>
</gene>
<accession>A0A1S8CUQ7</accession>
<reference evidence="2 3" key="1">
    <citation type="submission" date="2016-10" db="EMBL/GenBank/DDBJ databases">
        <title>Draft Genome sequence of Alkanindiges sp. strain H1.</title>
        <authorList>
            <person name="Subhash Y."/>
            <person name="Lee S."/>
        </authorList>
    </citation>
    <scope>NUCLEOTIDE SEQUENCE [LARGE SCALE GENOMIC DNA]</scope>
    <source>
        <strain evidence="2 3">H1</strain>
    </source>
</reference>
<sequence length="175" mass="19038">MNKQWITALLTVGLMTSVSAQAAVKDWFPKPATDTTGLKKVYAGVGITNEFYHLNAEMPTGYGNVYVKAGGFIDGPNEPAGQIGFRYPYFLTGTDKNGYYFGGFIGHIETKTQDSKKYNRLGAGGELSYVWMNSSRVSAASIGIGVGERKKGRDGSKEDATPMIMFGYSFSFGIY</sequence>
<keyword evidence="1" id="KW-0732">Signal</keyword>
<evidence type="ECO:0000256" key="1">
    <source>
        <dbReference type="SAM" id="SignalP"/>
    </source>
</evidence>
<name>A0A1S8CUQ7_9GAMM</name>
<dbReference type="AlphaFoldDB" id="A0A1S8CUQ7"/>
<dbReference type="STRING" id="1907941.BKE30_09475"/>
<protein>
    <recommendedName>
        <fullName evidence="4">Outer membrane protein beta-barrel domain-containing protein</fullName>
    </recommendedName>
</protein>
<dbReference type="OrthoDB" id="6706478at2"/>
<evidence type="ECO:0000313" key="2">
    <source>
        <dbReference type="EMBL" id="ONG39570.1"/>
    </source>
</evidence>
<keyword evidence="3" id="KW-1185">Reference proteome</keyword>
<feature type="signal peptide" evidence="1">
    <location>
        <begin position="1"/>
        <end position="22"/>
    </location>
</feature>
<evidence type="ECO:0000313" key="3">
    <source>
        <dbReference type="Proteomes" id="UP000192132"/>
    </source>
</evidence>